<dbReference type="InterPro" id="IPR041670">
    <property type="entry name" value="Znf-CCHC_6"/>
</dbReference>
<dbReference type="PANTHER" id="PTHR16035:SF14">
    <property type="entry name" value="FAMILY WITH SEQUENCE SIMILARITY 90 MEMBER A11, PSEUDOGENE-RELATED"/>
    <property type="match status" value="1"/>
</dbReference>
<keyword evidence="4" id="KW-1185">Reference proteome</keyword>
<feature type="compositionally biased region" description="Polar residues" evidence="2">
    <location>
        <begin position="1"/>
        <end position="19"/>
    </location>
</feature>
<dbReference type="Pfam" id="PF15288">
    <property type="entry name" value="zf-CCHC_6"/>
    <property type="match status" value="1"/>
</dbReference>
<dbReference type="Proteomes" id="UP000694910">
    <property type="component" value="Unplaced"/>
</dbReference>
<feature type="compositionally biased region" description="Basic and acidic residues" evidence="2">
    <location>
        <begin position="96"/>
        <end position="110"/>
    </location>
</feature>
<gene>
    <name evidence="5" type="primary">LOC101399716</name>
</gene>
<dbReference type="RefSeq" id="XP_004443862.1">
    <property type="nucleotide sequence ID" value="XM_004443805.1"/>
</dbReference>
<feature type="region of interest" description="Disordered" evidence="2">
    <location>
        <begin position="1"/>
        <end position="57"/>
    </location>
</feature>
<accession>A0ABM0IAL3</accession>
<feature type="region of interest" description="Disordered" evidence="2">
    <location>
        <begin position="414"/>
        <end position="478"/>
    </location>
</feature>
<feature type="region of interest" description="Disordered" evidence="2">
    <location>
        <begin position="315"/>
        <end position="346"/>
    </location>
</feature>
<dbReference type="PANTHER" id="PTHR16035">
    <property type="entry name" value="PROTEIN FAM90A1"/>
    <property type="match status" value="1"/>
</dbReference>
<evidence type="ECO:0000256" key="2">
    <source>
        <dbReference type="SAM" id="MobiDB-lite"/>
    </source>
</evidence>
<evidence type="ECO:0000256" key="1">
    <source>
        <dbReference type="ARBA" id="ARBA00007943"/>
    </source>
</evidence>
<reference evidence="5" key="1">
    <citation type="submission" date="2025-08" db="UniProtKB">
        <authorList>
            <consortium name="RefSeq"/>
        </authorList>
    </citation>
    <scope>IDENTIFICATION</scope>
</reference>
<evidence type="ECO:0000313" key="5">
    <source>
        <dbReference type="RefSeq" id="XP_004443862.1"/>
    </source>
</evidence>
<feature type="domain" description="Zinc knuckle" evidence="3">
    <location>
        <begin position="40"/>
        <end position="80"/>
    </location>
</feature>
<sequence length="478" mass="52880">MEGRSNQHGPSRLSNAQNGKKQVKGPAAKKAPPPEEEDPRVKCKDCGAFGHNRRSIRCPMKRWQGAIAPLPLGSSICKENVKPGNLQVQPNPRLLQKPEREKQQRQRQQEQHSNALLQRFPRRAQGSPQTNWKELTGSCDDVRHANRPRPLCRGERKSTLGLSLTCRPPSKTPDVRCSGPAVSAIQRPELSLFSPRGIQNGQEVPVPGTPHAAFKHFAPDPTLIVPLRDKKPHFSSLEDPQAPSKTHGLGHALKPQAQAMYLDVNSYPSPQAAGPTVDRDAKISRKAPGKRPAQVPVQAFQMLPKKPRLTPFQAPKKSNQRPHLGVFQTPLPPPRTTGRRPTVGRQVTRKMHAQAKSIDLPPPHHRPHLNTAQPCTVAHRPALNRVPGQSLRMLFRRLDNGWWSSRLLTAPSCLPAQKPSPPGQSPVTQETSEGHCAQVPLSVLENDLQVSSSSEESDWEGDTSCQGRHLHPPQDTWN</sequence>
<protein>
    <submittedName>
        <fullName evidence="5">Protein FAM90A1</fullName>
    </submittedName>
</protein>
<name>A0ABM0IAL3_CERSS</name>
<dbReference type="GeneID" id="101399716"/>
<proteinExistence type="inferred from homology"/>
<feature type="region of interest" description="Disordered" evidence="2">
    <location>
        <begin position="81"/>
        <end position="136"/>
    </location>
</feature>
<evidence type="ECO:0000313" key="4">
    <source>
        <dbReference type="Proteomes" id="UP000694910"/>
    </source>
</evidence>
<evidence type="ECO:0000259" key="3">
    <source>
        <dbReference type="Pfam" id="PF15288"/>
    </source>
</evidence>
<dbReference type="InterPro" id="IPR039213">
    <property type="entry name" value="FAM90"/>
</dbReference>
<comment type="similarity">
    <text evidence="1">Belongs to the FAM90 family.</text>
</comment>
<organism evidence="4 5">
    <name type="scientific">Ceratotherium simum simum</name>
    <name type="common">Southern white rhinoceros</name>
    <dbReference type="NCBI Taxonomy" id="73337"/>
    <lineage>
        <taxon>Eukaryota</taxon>
        <taxon>Metazoa</taxon>
        <taxon>Chordata</taxon>
        <taxon>Craniata</taxon>
        <taxon>Vertebrata</taxon>
        <taxon>Euteleostomi</taxon>
        <taxon>Mammalia</taxon>
        <taxon>Eutheria</taxon>
        <taxon>Laurasiatheria</taxon>
        <taxon>Perissodactyla</taxon>
        <taxon>Rhinocerotidae</taxon>
        <taxon>Ceratotherium</taxon>
    </lineage>
</organism>